<dbReference type="Proteomes" id="UP001557465">
    <property type="component" value="Unassembled WGS sequence"/>
</dbReference>
<sequence length="256" mass="26083">MTDWIALIEEAGRWRALSVDGTGAITGSRTNPSPRPLLPQTDPQTEVVLAAASVGLETRALPCTPLPEGAWPVAEIADRALPALPGLLQTQPRDPITPPEAARIAGILAGAPQFDGVIWICGATALWAHISAGEVVSAARAGSAAILAGLGAELDAGTAFDAALSDALSRPERASRDLGALALNGQSERAAGAVLGLELAATRPWWLGQPVLALSSPTAPGWGEVCLRALQSQGAQVTLGDGEAALIAGLAQARNR</sequence>
<dbReference type="Pfam" id="PF05035">
    <property type="entry name" value="DGOK"/>
    <property type="match status" value="1"/>
</dbReference>
<organism evidence="1 2">
    <name type="scientific">Thioclava arctica</name>
    <dbReference type="NCBI Taxonomy" id="3238301"/>
    <lineage>
        <taxon>Bacteria</taxon>
        <taxon>Pseudomonadati</taxon>
        <taxon>Pseudomonadota</taxon>
        <taxon>Alphaproteobacteria</taxon>
        <taxon>Rhodobacterales</taxon>
        <taxon>Paracoccaceae</taxon>
        <taxon>Thioclava</taxon>
    </lineage>
</organism>
<dbReference type="EMBL" id="JBFRYC010000001">
    <property type="protein sequence ID" value="MEX1660543.1"/>
    <property type="molecule type" value="Genomic_DNA"/>
</dbReference>
<dbReference type="InterPro" id="IPR007729">
    <property type="entry name" value="DGOK"/>
</dbReference>
<gene>
    <name evidence="1" type="ORF">AB4874_02620</name>
</gene>
<reference evidence="1 2" key="1">
    <citation type="journal article" date="2011" name="Int. J. Syst. Evol. Microbiol.">
        <title>Zhongshania antarctica gen. nov., sp. nov. and Zhongshania guokunii sp. nov., gammaproteobacteria respectively isolated from coastal attached (fast) ice and surface seawater of the Antarctic.</title>
        <authorList>
            <person name="Li H.J."/>
            <person name="Zhang X.Y."/>
            <person name="Chen C.X."/>
            <person name="Zhang Y.J."/>
            <person name="Gao Z.M."/>
            <person name="Yu Y."/>
            <person name="Chen X.L."/>
            <person name="Chen B."/>
            <person name="Zhang Y.Z."/>
        </authorList>
    </citation>
    <scope>NUCLEOTIDE SEQUENCE [LARGE SCALE GENOMIC DNA]</scope>
    <source>
        <strain evidence="1 2">15-R06ZXC-3</strain>
    </source>
</reference>
<dbReference type="Gene3D" id="3.30.420.310">
    <property type="entry name" value="2-keto-3-deoxy-galactonokinase, C-terminal domain"/>
    <property type="match status" value="1"/>
</dbReference>
<evidence type="ECO:0000313" key="2">
    <source>
        <dbReference type="Proteomes" id="UP001557465"/>
    </source>
</evidence>
<accession>A0ABV3TG60</accession>
<proteinExistence type="predicted"/>
<dbReference type="InterPro" id="IPR042257">
    <property type="entry name" value="DGOK_C"/>
</dbReference>
<name>A0ABV3TG60_9RHOB</name>
<comment type="caution">
    <text evidence="1">The sequence shown here is derived from an EMBL/GenBank/DDBJ whole genome shotgun (WGS) entry which is preliminary data.</text>
</comment>
<evidence type="ECO:0000313" key="1">
    <source>
        <dbReference type="EMBL" id="MEX1660543.1"/>
    </source>
</evidence>
<dbReference type="RefSeq" id="WP_368390827.1">
    <property type="nucleotide sequence ID" value="NZ_JBFRYC010000001.1"/>
</dbReference>
<protein>
    <submittedName>
        <fullName evidence="1">2-dehydro-3-deoxygalactonokinase</fullName>
    </submittedName>
</protein>
<keyword evidence="2" id="KW-1185">Reference proteome</keyword>